<feature type="compositionally biased region" description="Low complexity" evidence="1">
    <location>
        <begin position="967"/>
        <end position="977"/>
    </location>
</feature>
<dbReference type="InterPro" id="IPR036397">
    <property type="entry name" value="RNaseH_sf"/>
</dbReference>
<keyword evidence="2" id="KW-0812">Transmembrane</keyword>
<name>A0A0G4FZM5_9ALVE</name>
<feature type="region of interest" description="Disordered" evidence="1">
    <location>
        <begin position="848"/>
        <end position="981"/>
    </location>
</feature>
<dbReference type="VEuPathDB" id="CryptoDB:Cvel_3959"/>
<feature type="transmembrane region" description="Helical" evidence="2">
    <location>
        <begin position="1551"/>
        <end position="1570"/>
    </location>
</feature>
<feature type="region of interest" description="Disordered" evidence="1">
    <location>
        <begin position="607"/>
        <end position="626"/>
    </location>
</feature>
<feature type="region of interest" description="Disordered" evidence="1">
    <location>
        <begin position="293"/>
        <end position="338"/>
    </location>
</feature>
<evidence type="ECO:0000259" key="3">
    <source>
        <dbReference type="PROSITE" id="PS50994"/>
    </source>
</evidence>
<feature type="region of interest" description="Disordered" evidence="1">
    <location>
        <begin position="1859"/>
        <end position="1886"/>
    </location>
</feature>
<feature type="compositionally biased region" description="Gly residues" evidence="1">
    <location>
        <begin position="102"/>
        <end position="112"/>
    </location>
</feature>
<feature type="compositionally biased region" description="Basic and acidic residues" evidence="1">
    <location>
        <begin position="862"/>
        <end position="884"/>
    </location>
</feature>
<dbReference type="PROSITE" id="PS50994">
    <property type="entry name" value="INTEGRASE"/>
    <property type="match status" value="1"/>
</dbReference>
<accession>A0A0G4FZM5</accession>
<dbReference type="GO" id="GO:0015074">
    <property type="term" value="P:DNA integration"/>
    <property type="evidence" value="ECO:0007669"/>
    <property type="project" value="InterPro"/>
</dbReference>
<evidence type="ECO:0000256" key="2">
    <source>
        <dbReference type="SAM" id="Phobius"/>
    </source>
</evidence>
<feature type="region of interest" description="Disordered" evidence="1">
    <location>
        <begin position="1043"/>
        <end position="1081"/>
    </location>
</feature>
<feature type="compositionally biased region" description="Basic and acidic residues" evidence="1">
    <location>
        <begin position="1062"/>
        <end position="1075"/>
    </location>
</feature>
<feature type="compositionally biased region" description="Low complexity" evidence="1">
    <location>
        <begin position="695"/>
        <end position="704"/>
    </location>
</feature>
<dbReference type="SUPFAM" id="SSF53098">
    <property type="entry name" value="Ribonuclease H-like"/>
    <property type="match status" value="1"/>
</dbReference>
<keyword evidence="2" id="KW-1133">Transmembrane helix</keyword>
<feature type="transmembrane region" description="Helical" evidence="2">
    <location>
        <begin position="1582"/>
        <end position="1600"/>
    </location>
</feature>
<reference evidence="4" key="1">
    <citation type="submission" date="2014-11" db="EMBL/GenBank/DDBJ databases">
        <authorList>
            <person name="Otto D Thomas"/>
            <person name="Naeem Raeece"/>
        </authorList>
    </citation>
    <scope>NUCLEOTIDE SEQUENCE</scope>
</reference>
<dbReference type="EMBL" id="CDMZ01000761">
    <property type="protein sequence ID" value="CEM20989.1"/>
    <property type="molecule type" value="Genomic_DNA"/>
</dbReference>
<organism evidence="4">
    <name type="scientific">Chromera velia CCMP2878</name>
    <dbReference type="NCBI Taxonomy" id="1169474"/>
    <lineage>
        <taxon>Eukaryota</taxon>
        <taxon>Sar</taxon>
        <taxon>Alveolata</taxon>
        <taxon>Colpodellida</taxon>
        <taxon>Chromeraceae</taxon>
        <taxon>Chromera</taxon>
    </lineage>
</organism>
<protein>
    <recommendedName>
        <fullName evidence="3">Integrase catalytic domain-containing protein</fullName>
    </recommendedName>
</protein>
<feature type="compositionally biased region" description="Polar residues" evidence="1">
    <location>
        <begin position="955"/>
        <end position="966"/>
    </location>
</feature>
<evidence type="ECO:0000256" key="1">
    <source>
        <dbReference type="SAM" id="MobiDB-lite"/>
    </source>
</evidence>
<proteinExistence type="predicted"/>
<dbReference type="Gene3D" id="3.30.420.10">
    <property type="entry name" value="Ribonuclease H-like superfamily/Ribonuclease H"/>
    <property type="match status" value="1"/>
</dbReference>
<feature type="region of interest" description="Disordered" evidence="1">
    <location>
        <begin position="82"/>
        <end position="113"/>
    </location>
</feature>
<sequence length="1940" mass="215306">MRSLLSDALGGGQLQAVTIPGSEEGQTVTITVDKIVDSVATGLKTENLPEDLSLSLVQNFGQQLGASNPKLNVATADGKVVSIKQEEGTESEGGEKEKGPSEEGGSGGGGGESKMEIPYLSWEEILQRPPRNIFELRDYSYVLLTNYFLTYLKREERLLCTWLVQQAVTRKTFRTFQELLAYLDVMITTVNTYRLNGLVPDAIWGYMLGGPIPDSLLHSWGQYKGVDVKLYHPLRRMVEEFAKTLETNSLIATSGPVSYRLMKDLVEMATHITGVGQQSQNVLFFGPAHVPPRGHSCSPAPAGPRKQEKTGGSGSPGGRSDGDNLRPSKPTNNCPHRWKRENQQFWGVKKEGSKYFCKSQGINAWVEGDVEGARRVEAVGLEVAEVAPLVGEEETAQGKAEEEEVVVTDRPLRVRGPREATREVEGEAAVRASGRLMAQEMADEGERGGRWVNRRVILGASLTRYEGARFARERHQARGRSLTRKGEDQQVCFIRTVPSAEADSDIRSLSRSTATCDVRVESDPEDPQPRRGKDHIYGESRYASAILQSDTIWPHRINPRVWADPQPEVSGPSLVLRQYAEAAAYLGEDQMRPPKACSLISTFNRRREGVRSPTPPITPLGEEGVSSEQRAFRRGEHLAQEYSEGVSSLIERWREEVRREEEIQDPNILGPSVQLNDVRRSLPCPSAQPSQIVAPVAAAAQAAPESDDNAPTPVASESGDDDDDVHPSLAGDLVEPPRGGHLIHRSWVNVPPIRDGYPEGPLERTQAQFMAACREEEDRAIEDVRSMERDPELRNRVRDFVQGDMDVSDWSEQHTSRMTELREAYIRRWGGPGERVMVEPRSSYRMRAPMMGGDMQGGTLQTRDHPSEGDGRIRTWQSSRDRLARSSPRVEVAAAQSGLSILMGGGPVGQAGEHGNSADSEGSGGEEDMAVSSAPEIPGWHSSPPQLWGGEDAIQTASTHASQEAFQQQQQQQQQRQSSPARPIWVVTENMRGVPPILHPNPPASRNLRRRIYDDVMNLPANSTQLSAELKRMEQLAGRLGRSLTGEPMDQDDPDGGFGQVGERERVSRWSRDPPPDTAGQLRARGLVSVGRDYAPGMRPDFPVVAPDGTIMEGEYDGDPERGVSDLEAFYRGFLNHIRGACYPSRDGKPRENTQFALVLRGRGVDRVTCTYTVEEREPTGLERREWDYLEDLRANATHRAVQDMTIRPHLPVCELLSPQKVYVEEDITPPASSFDQRRGRDRRGYRVECLKEQESSTLWFGVDSACFYNLITHVLFQAADAVGAIVWKWKLDPPISIKGYKDSKGDADLCVGMTSGYWDIRGNGRNAVVPCVVTPPDQNICGDLPGLFTNVLGGAMWIAEHPAIRQSFIQAEAETRALTGHQGAWHITDATDQPQIPSFVWLEQMPNKGIPSHPVQALIQRPWGRNNTEDPDDSRWLASIRRRTLSVIATDGDMERAREVMEETQNEIRGVSHLPVMRVIVGGHPVEEKTGKEKEVIAIERLGGCRVCPLKNATTPNFPESSSRNQDGMIPGWRIGIDTVFLKDEEATRLSGGFIGWIVFICMMTRAYLNWPVKSWRGVEVIEALFYWACFFGFPVIIVCDLAKEFIDGVFPAFCAGWETSGLPHHILIKEAILYVKEQMGHTERANRISREAFAAYISDPTKKFPVHIWHLVCMGSVWAVMCVYSVSLGITAFEAMTGYEPLGWMLGDLAVLSIPGSGMDPRGQYVTVLTPLLHEQWAVMHLHPLDRVEVQPGVASRGHKIYTILQVHVQQPSICEFNLMLSWLTPEERFKMTVHRDKDTGREKKTLELRSFGRDWEKYGPLFSGGSGHGKKHGAIVGGLTHFARPDKVLQALQYVPESGMGPPTEKPGNGAGSPAAPTQAPVPLWPTLSYDTPFIPAFRQRIQQPIVEGGDIPRDFLQPGGVLERNPSGVHKEGSNW</sequence>
<keyword evidence="2" id="KW-0472">Membrane</keyword>
<feature type="transmembrane region" description="Helical" evidence="2">
    <location>
        <begin position="1670"/>
        <end position="1695"/>
    </location>
</feature>
<gene>
    <name evidence="4" type="ORF">Cvel_3959</name>
</gene>
<feature type="region of interest" description="Disordered" evidence="1">
    <location>
        <begin position="695"/>
        <end position="741"/>
    </location>
</feature>
<dbReference type="InterPro" id="IPR001584">
    <property type="entry name" value="Integrase_cat-core"/>
</dbReference>
<dbReference type="GO" id="GO:0003676">
    <property type="term" value="F:nucleic acid binding"/>
    <property type="evidence" value="ECO:0007669"/>
    <property type="project" value="InterPro"/>
</dbReference>
<dbReference type="InterPro" id="IPR012337">
    <property type="entry name" value="RNaseH-like_sf"/>
</dbReference>
<evidence type="ECO:0000313" key="4">
    <source>
        <dbReference type="EMBL" id="CEM20989.1"/>
    </source>
</evidence>
<feature type="domain" description="Integrase catalytic" evidence="3">
    <location>
        <begin position="1528"/>
        <end position="1711"/>
    </location>
</feature>
<feature type="region of interest" description="Disordered" evidence="1">
    <location>
        <begin position="1914"/>
        <end position="1940"/>
    </location>
</feature>